<name>A0A6G1GU27_9PEZI</name>
<feature type="region of interest" description="Disordered" evidence="1">
    <location>
        <begin position="148"/>
        <end position="202"/>
    </location>
</feature>
<evidence type="ECO:0000313" key="3">
    <source>
        <dbReference type="Proteomes" id="UP000800041"/>
    </source>
</evidence>
<feature type="compositionally biased region" description="Low complexity" evidence="1">
    <location>
        <begin position="148"/>
        <end position="157"/>
    </location>
</feature>
<evidence type="ECO:0000256" key="1">
    <source>
        <dbReference type="SAM" id="MobiDB-lite"/>
    </source>
</evidence>
<proteinExistence type="predicted"/>
<gene>
    <name evidence="2" type="ORF">K402DRAFT_395919</name>
</gene>
<feature type="region of interest" description="Disordered" evidence="1">
    <location>
        <begin position="295"/>
        <end position="335"/>
    </location>
</feature>
<organism evidence="2 3">
    <name type="scientific">Aulographum hederae CBS 113979</name>
    <dbReference type="NCBI Taxonomy" id="1176131"/>
    <lineage>
        <taxon>Eukaryota</taxon>
        <taxon>Fungi</taxon>
        <taxon>Dikarya</taxon>
        <taxon>Ascomycota</taxon>
        <taxon>Pezizomycotina</taxon>
        <taxon>Dothideomycetes</taxon>
        <taxon>Pleosporomycetidae</taxon>
        <taxon>Aulographales</taxon>
        <taxon>Aulographaceae</taxon>
    </lineage>
</organism>
<dbReference type="AlphaFoldDB" id="A0A6G1GU27"/>
<feature type="compositionally biased region" description="Low complexity" evidence="1">
    <location>
        <begin position="318"/>
        <end position="333"/>
    </location>
</feature>
<feature type="region of interest" description="Disordered" evidence="1">
    <location>
        <begin position="414"/>
        <end position="457"/>
    </location>
</feature>
<protein>
    <submittedName>
        <fullName evidence="2">Uncharacterized protein</fullName>
    </submittedName>
</protein>
<evidence type="ECO:0000313" key="2">
    <source>
        <dbReference type="EMBL" id="KAF1984259.1"/>
    </source>
</evidence>
<sequence>MSPSKRRVILLAGAPTTSDLIWDEQVLLTSFLPAIKPYLSEQIPPTSSKPLSSSLPSQLQIKWRSVALPQNSLLDHPLAVSLAHAGETRHNPYATAAETEDEEFHLHHSLALHTNAIESASFFSPTGLDSINLSTSFPSAIQSFPSFYPSSPSAASPRPFPDADEDEEGKASSFPAATPPARTTLTLPLKPPGPTTTYPSVEITPLSTLPTAKTLNSLEPQTVTKNLIVAIIDVSPARTVVCRPFPGRGGRGRGGRGGGGGQRTMDIISLFVGDETSAGFEVNFWVDSLPLDAPFPNPPHPHKTPPPHQRSTISKKPTSNSNSYSNSTSTSTSLRHKLESLRKGDILLLTSIALSHYEGRVSGTALPVWRGRSKIEVLEARFGSGSASAALPISAAMREKFDRVREWGRRFVPGGGGGEVEKGGGVVGKRKGAAAGDEVGETTWKKIRRDLPEDTQE</sequence>
<dbReference type="Proteomes" id="UP000800041">
    <property type="component" value="Unassembled WGS sequence"/>
</dbReference>
<keyword evidence="3" id="KW-1185">Reference proteome</keyword>
<dbReference type="OrthoDB" id="5378679at2759"/>
<dbReference type="EMBL" id="ML977169">
    <property type="protein sequence ID" value="KAF1984259.1"/>
    <property type="molecule type" value="Genomic_DNA"/>
</dbReference>
<accession>A0A6G1GU27</accession>
<feature type="compositionally biased region" description="Low complexity" evidence="1">
    <location>
        <begin position="175"/>
        <end position="188"/>
    </location>
</feature>
<feature type="compositionally biased region" description="Gly residues" evidence="1">
    <location>
        <begin position="414"/>
        <end position="427"/>
    </location>
</feature>
<reference evidence="2" key="1">
    <citation type="journal article" date="2020" name="Stud. Mycol.">
        <title>101 Dothideomycetes genomes: a test case for predicting lifestyles and emergence of pathogens.</title>
        <authorList>
            <person name="Haridas S."/>
            <person name="Albert R."/>
            <person name="Binder M."/>
            <person name="Bloem J."/>
            <person name="Labutti K."/>
            <person name="Salamov A."/>
            <person name="Andreopoulos B."/>
            <person name="Baker S."/>
            <person name="Barry K."/>
            <person name="Bills G."/>
            <person name="Bluhm B."/>
            <person name="Cannon C."/>
            <person name="Castanera R."/>
            <person name="Culley D."/>
            <person name="Daum C."/>
            <person name="Ezra D."/>
            <person name="Gonzalez J."/>
            <person name="Henrissat B."/>
            <person name="Kuo A."/>
            <person name="Liang C."/>
            <person name="Lipzen A."/>
            <person name="Lutzoni F."/>
            <person name="Magnuson J."/>
            <person name="Mondo S."/>
            <person name="Nolan M."/>
            <person name="Ohm R."/>
            <person name="Pangilinan J."/>
            <person name="Park H.-J."/>
            <person name="Ramirez L."/>
            <person name="Alfaro M."/>
            <person name="Sun H."/>
            <person name="Tritt A."/>
            <person name="Yoshinaga Y."/>
            <person name="Zwiers L.-H."/>
            <person name="Turgeon B."/>
            <person name="Goodwin S."/>
            <person name="Spatafora J."/>
            <person name="Crous P."/>
            <person name="Grigoriev I."/>
        </authorList>
    </citation>
    <scope>NUCLEOTIDE SEQUENCE</scope>
    <source>
        <strain evidence="2">CBS 113979</strain>
    </source>
</reference>